<sequence length="97" mass="11070">MILSYIPDLYSFRAVRRREDGVFGDYANLRSCGDYCKPLRQNLLQPRTLCQSVTADIGYYCNRLLLDDVGDSVFSTDESTDCSNSERIGVIIKKRSM</sequence>
<reference evidence="1" key="2">
    <citation type="submission" date="2020-08" db="EMBL/GenBank/DDBJ databases">
        <title>Plant Genome Project.</title>
        <authorList>
            <person name="Zhang R.-G."/>
        </authorList>
    </citation>
    <scope>NUCLEOTIDE SEQUENCE</scope>
    <source>
        <strain evidence="1">Huo1</strain>
        <tissue evidence="1">Leaf</tissue>
    </source>
</reference>
<proteinExistence type="predicted"/>
<evidence type="ECO:0000313" key="2">
    <source>
        <dbReference type="Proteomes" id="UP000298416"/>
    </source>
</evidence>
<keyword evidence="2" id="KW-1185">Reference proteome</keyword>
<comment type="caution">
    <text evidence="1">The sequence shown here is derived from an EMBL/GenBank/DDBJ whole genome shotgun (WGS) entry which is preliminary data.</text>
</comment>
<accession>A0A8X8W059</accession>
<dbReference type="AlphaFoldDB" id="A0A8X8W059"/>
<name>A0A8X8W059_SALSN</name>
<organism evidence="1">
    <name type="scientific">Salvia splendens</name>
    <name type="common">Scarlet sage</name>
    <dbReference type="NCBI Taxonomy" id="180675"/>
    <lineage>
        <taxon>Eukaryota</taxon>
        <taxon>Viridiplantae</taxon>
        <taxon>Streptophyta</taxon>
        <taxon>Embryophyta</taxon>
        <taxon>Tracheophyta</taxon>
        <taxon>Spermatophyta</taxon>
        <taxon>Magnoliopsida</taxon>
        <taxon>eudicotyledons</taxon>
        <taxon>Gunneridae</taxon>
        <taxon>Pentapetalae</taxon>
        <taxon>asterids</taxon>
        <taxon>lamiids</taxon>
        <taxon>Lamiales</taxon>
        <taxon>Lamiaceae</taxon>
        <taxon>Nepetoideae</taxon>
        <taxon>Mentheae</taxon>
        <taxon>Salviinae</taxon>
        <taxon>Salvia</taxon>
        <taxon>Salvia subgen. Calosphace</taxon>
        <taxon>core Calosphace</taxon>
    </lineage>
</organism>
<evidence type="ECO:0000313" key="1">
    <source>
        <dbReference type="EMBL" id="KAG6385626.1"/>
    </source>
</evidence>
<reference evidence="1" key="1">
    <citation type="submission" date="2018-01" db="EMBL/GenBank/DDBJ databases">
        <authorList>
            <person name="Mao J.F."/>
        </authorList>
    </citation>
    <scope>NUCLEOTIDE SEQUENCE</scope>
    <source>
        <strain evidence="1">Huo1</strain>
        <tissue evidence="1">Leaf</tissue>
    </source>
</reference>
<protein>
    <submittedName>
        <fullName evidence="1">Uncharacterized protein</fullName>
    </submittedName>
</protein>
<gene>
    <name evidence="1" type="ORF">SASPL_154462</name>
</gene>
<dbReference type="EMBL" id="PNBA02000022">
    <property type="protein sequence ID" value="KAG6385626.1"/>
    <property type="molecule type" value="Genomic_DNA"/>
</dbReference>
<dbReference type="Proteomes" id="UP000298416">
    <property type="component" value="Unassembled WGS sequence"/>
</dbReference>